<dbReference type="Gramene" id="Mp5g01370.1">
    <property type="protein sequence ID" value="Mp5g01370.1.cds"/>
    <property type="gene ID" value="Mp5g01370"/>
</dbReference>
<protein>
    <recommendedName>
        <fullName evidence="2">Peptidase S9 prolyl oligopeptidase catalytic domain-containing protein</fullName>
    </recommendedName>
</protein>
<dbReference type="Gene3D" id="3.40.50.1820">
    <property type="entry name" value="alpha/beta hydrolase"/>
    <property type="match status" value="1"/>
</dbReference>
<dbReference type="SUPFAM" id="SSF53474">
    <property type="entry name" value="alpha/beta-Hydrolases"/>
    <property type="match status" value="1"/>
</dbReference>
<dbReference type="PANTHER" id="PTHR42776:SF27">
    <property type="entry name" value="DIPEPTIDYL PEPTIDASE FAMILY MEMBER 6"/>
    <property type="match status" value="1"/>
</dbReference>
<dbReference type="InterPro" id="IPR029058">
    <property type="entry name" value="AB_hydrolase_fold"/>
</dbReference>
<dbReference type="Proteomes" id="UP000244005">
    <property type="component" value="Unassembled WGS sequence"/>
</dbReference>
<dbReference type="PANTHER" id="PTHR42776">
    <property type="entry name" value="SERINE PEPTIDASE S9 FAMILY MEMBER"/>
    <property type="match status" value="1"/>
</dbReference>
<accession>A0A2R6W2G7</accession>
<dbReference type="GO" id="GO:0006508">
    <property type="term" value="P:proteolysis"/>
    <property type="evidence" value="ECO:0007669"/>
    <property type="project" value="InterPro"/>
</dbReference>
<dbReference type="GO" id="GO:0004252">
    <property type="term" value="F:serine-type endopeptidase activity"/>
    <property type="evidence" value="ECO:0000318"/>
    <property type="project" value="GO_Central"/>
</dbReference>
<dbReference type="OrthoDB" id="416344at2759"/>
<dbReference type="InterPro" id="IPR011042">
    <property type="entry name" value="6-blade_b-propeller_TolB-like"/>
</dbReference>
<name>A0A2R6W2G7_MARPO</name>
<dbReference type="Gene3D" id="2.120.10.30">
    <property type="entry name" value="TolB, C-terminal domain"/>
    <property type="match status" value="1"/>
</dbReference>
<organism evidence="3 4">
    <name type="scientific">Marchantia polymorpha</name>
    <name type="common">Common liverwort</name>
    <name type="synonym">Marchantia aquatica</name>
    <dbReference type="NCBI Taxonomy" id="3197"/>
    <lineage>
        <taxon>Eukaryota</taxon>
        <taxon>Viridiplantae</taxon>
        <taxon>Streptophyta</taxon>
        <taxon>Embryophyta</taxon>
        <taxon>Marchantiophyta</taxon>
        <taxon>Marchantiopsida</taxon>
        <taxon>Marchantiidae</taxon>
        <taxon>Marchantiales</taxon>
        <taxon>Marchantiaceae</taxon>
        <taxon>Marchantia</taxon>
    </lineage>
</organism>
<dbReference type="AlphaFoldDB" id="A0A2R6W2G7"/>
<reference evidence="4" key="1">
    <citation type="journal article" date="2017" name="Cell">
        <title>Insights into land plant evolution garnered from the Marchantia polymorpha genome.</title>
        <authorList>
            <person name="Bowman J.L."/>
            <person name="Kohchi T."/>
            <person name="Yamato K.T."/>
            <person name="Jenkins J."/>
            <person name="Shu S."/>
            <person name="Ishizaki K."/>
            <person name="Yamaoka S."/>
            <person name="Nishihama R."/>
            <person name="Nakamura Y."/>
            <person name="Berger F."/>
            <person name="Adam C."/>
            <person name="Aki S.S."/>
            <person name="Althoff F."/>
            <person name="Araki T."/>
            <person name="Arteaga-Vazquez M.A."/>
            <person name="Balasubrmanian S."/>
            <person name="Barry K."/>
            <person name="Bauer D."/>
            <person name="Boehm C.R."/>
            <person name="Briginshaw L."/>
            <person name="Caballero-Perez J."/>
            <person name="Catarino B."/>
            <person name="Chen F."/>
            <person name="Chiyoda S."/>
            <person name="Chovatia M."/>
            <person name="Davies K.M."/>
            <person name="Delmans M."/>
            <person name="Demura T."/>
            <person name="Dierschke T."/>
            <person name="Dolan L."/>
            <person name="Dorantes-Acosta A.E."/>
            <person name="Eklund D.M."/>
            <person name="Florent S.N."/>
            <person name="Flores-Sandoval E."/>
            <person name="Fujiyama A."/>
            <person name="Fukuzawa H."/>
            <person name="Galik B."/>
            <person name="Grimanelli D."/>
            <person name="Grimwood J."/>
            <person name="Grossniklaus U."/>
            <person name="Hamada T."/>
            <person name="Haseloff J."/>
            <person name="Hetherington A.J."/>
            <person name="Higo A."/>
            <person name="Hirakawa Y."/>
            <person name="Hundley H.N."/>
            <person name="Ikeda Y."/>
            <person name="Inoue K."/>
            <person name="Inoue S.I."/>
            <person name="Ishida S."/>
            <person name="Jia Q."/>
            <person name="Kakita M."/>
            <person name="Kanazawa T."/>
            <person name="Kawai Y."/>
            <person name="Kawashima T."/>
            <person name="Kennedy M."/>
            <person name="Kinose K."/>
            <person name="Kinoshita T."/>
            <person name="Kohara Y."/>
            <person name="Koide E."/>
            <person name="Komatsu K."/>
            <person name="Kopischke S."/>
            <person name="Kubo M."/>
            <person name="Kyozuka J."/>
            <person name="Lagercrantz U."/>
            <person name="Lin S.S."/>
            <person name="Lindquist E."/>
            <person name="Lipzen A.M."/>
            <person name="Lu C.W."/>
            <person name="De Luna E."/>
            <person name="Martienssen R.A."/>
            <person name="Minamino N."/>
            <person name="Mizutani M."/>
            <person name="Mizutani M."/>
            <person name="Mochizuki N."/>
            <person name="Monte I."/>
            <person name="Mosher R."/>
            <person name="Nagasaki H."/>
            <person name="Nakagami H."/>
            <person name="Naramoto S."/>
            <person name="Nishitani K."/>
            <person name="Ohtani M."/>
            <person name="Okamoto T."/>
            <person name="Okumura M."/>
            <person name="Phillips J."/>
            <person name="Pollak B."/>
            <person name="Reinders A."/>
            <person name="Rovekamp M."/>
            <person name="Sano R."/>
            <person name="Sawa S."/>
            <person name="Schmid M.W."/>
            <person name="Shirakawa M."/>
            <person name="Solano R."/>
            <person name="Spunde A."/>
            <person name="Suetsugu N."/>
            <person name="Sugano S."/>
            <person name="Sugiyama A."/>
            <person name="Sun R."/>
            <person name="Suzuki Y."/>
            <person name="Takenaka M."/>
            <person name="Takezawa D."/>
            <person name="Tomogane H."/>
            <person name="Tsuzuki M."/>
            <person name="Ueda T."/>
            <person name="Umeda M."/>
            <person name="Ward J.M."/>
            <person name="Watanabe Y."/>
            <person name="Yazaki K."/>
            <person name="Yokoyama R."/>
            <person name="Yoshitake Y."/>
            <person name="Yotsui I."/>
            <person name="Zachgo S."/>
            <person name="Schmutz J."/>
        </authorList>
    </citation>
    <scope>NUCLEOTIDE SEQUENCE [LARGE SCALE GENOMIC DNA]</scope>
    <source>
        <strain evidence="4">Tak-1</strain>
    </source>
</reference>
<gene>
    <name evidence="3" type="ORF">MARPO_0175s0001</name>
</gene>
<reference evidence="3" key="2">
    <citation type="submission" date="2017-12" db="EMBL/GenBank/DDBJ databases">
        <title>WGS assembly of Marchantia polymorpha.</title>
        <authorList>
            <person name="Bowman J.L."/>
            <person name="Kohchi T."/>
            <person name="Yamato K.T."/>
            <person name="Jenkins J."/>
            <person name="Shu S."/>
            <person name="Ishizaki K."/>
            <person name="Yamaoka S."/>
            <person name="Nishihama R."/>
            <person name="Nakamura Y."/>
            <person name="Berger F."/>
            <person name="Adam C."/>
            <person name="Aki S.S."/>
            <person name="Althoff F."/>
            <person name="Araki T."/>
            <person name="Arteaga-Vazquez M.A."/>
            <person name="Balasubrmanian S."/>
            <person name="Bauer D."/>
            <person name="Boehm C.R."/>
            <person name="Briginshaw L."/>
            <person name="Caballero-Perez J."/>
            <person name="Catarino B."/>
            <person name="Chen F."/>
            <person name="Chiyoda S."/>
            <person name="Chovatia M."/>
            <person name="Davies K.M."/>
            <person name="Delmans M."/>
            <person name="Demura T."/>
            <person name="Dierschke T."/>
            <person name="Dolan L."/>
            <person name="Dorantes-Acosta A.E."/>
            <person name="Eklund D.M."/>
            <person name="Florent S.N."/>
            <person name="Flores-Sandoval E."/>
            <person name="Fujiyama A."/>
            <person name="Fukuzawa H."/>
            <person name="Galik B."/>
            <person name="Grimanelli D."/>
            <person name="Grimwood J."/>
            <person name="Grossniklaus U."/>
            <person name="Hamada T."/>
            <person name="Haseloff J."/>
            <person name="Hetherington A.J."/>
            <person name="Higo A."/>
            <person name="Hirakawa Y."/>
            <person name="Hundley H.N."/>
            <person name="Ikeda Y."/>
            <person name="Inoue K."/>
            <person name="Inoue S."/>
            <person name="Ishida S."/>
            <person name="Jia Q."/>
            <person name="Kakita M."/>
            <person name="Kanazawa T."/>
            <person name="Kawai Y."/>
            <person name="Kawashima T."/>
            <person name="Kennedy M."/>
            <person name="Kinose K."/>
            <person name="Kinoshita T."/>
            <person name="Kohara Y."/>
            <person name="Koide E."/>
            <person name="Komatsu K."/>
            <person name="Kopischke S."/>
            <person name="Kubo M."/>
            <person name="Kyozuka J."/>
            <person name="Lagercrantz U."/>
            <person name="Lin S.S."/>
            <person name="Lindquist E."/>
            <person name="Lipzen A.M."/>
            <person name="Lu C."/>
            <person name="Luna E.D."/>
            <person name="Martienssen R.A."/>
            <person name="Minamino N."/>
            <person name="Mizutani M."/>
            <person name="Mizutani M."/>
            <person name="Mochizuki N."/>
            <person name="Monte I."/>
            <person name="Mosher R."/>
            <person name="Nagasaki H."/>
            <person name="Nakagami H."/>
            <person name="Naramoto S."/>
            <person name="Nishitani K."/>
            <person name="Ohtani M."/>
            <person name="Okamoto T."/>
            <person name="Okumura M."/>
            <person name="Phillips J."/>
            <person name="Pollak B."/>
            <person name="Reinders A."/>
            <person name="Roevekamp M."/>
            <person name="Sano R."/>
            <person name="Sawa S."/>
            <person name="Schmid M.W."/>
            <person name="Shirakawa M."/>
            <person name="Solano R."/>
            <person name="Spunde A."/>
            <person name="Suetsugu N."/>
            <person name="Sugano S."/>
            <person name="Sugiyama A."/>
            <person name="Sun R."/>
            <person name="Suzuki Y."/>
            <person name="Takenaka M."/>
            <person name="Takezawa D."/>
            <person name="Tomogane H."/>
            <person name="Tsuzuki M."/>
            <person name="Ueda T."/>
            <person name="Umeda M."/>
            <person name="Ward J.M."/>
            <person name="Watanabe Y."/>
            <person name="Yazaki K."/>
            <person name="Yokoyama R."/>
            <person name="Yoshitake Y."/>
            <person name="Yotsui I."/>
            <person name="Zachgo S."/>
            <person name="Schmutz J."/>
        </authorList>
    </citation>
    <scope>NUCLEOTIDE SEQUENCE [LARGE SCALE GENOMIC DNA]</scope>
    <source>
        <strain evidence="3">Tak-1</strain>
    </source>
</reference>
<evidence type="ECO:0000313" key="3">
    <source>
        <dbReference type="EMBL" id="PTQ28036.1"/>
    </source>
</evidence>
<sequence length="655" mass="74790">MSVLDVQTNGFHQSEDPEMIPTEVLFGYPREQARLSPDGKFVAYLSPSPDQVSNVWVRPLDGKEEDAKMVTKENHRGIRWFLWNPSGEYIIYKQDGGGDEDWHHFAVDLASGDIRDLTPYDNVSSRLMPSSISGLRPYDMCFYMNIREKSDFDVYKINIKTGDVVLDTENPGDIQDWLCDSNFQVRGALQYHLSDGSSTIRVRDSVDSEWRDVLHWSSQEHGAMMGFASDPKKMYILSSLDSPTSRLVLINLEDGSVERVIASHPKCDVLGFRGDPSKVLFMDFRTKEYTAVAFAYDKLKWTVLHPSVQDDFDLLTTYRPGNMYIASRDRQNQKWVVTYEIDNGSAETYIYERSSKTMTLLFEHLPKLKQYKLGSMQPHVVKARDGLDILIYLTLPADVEPKNLPLVLRTHGGPWFRDWWGWDSEAQYFASRGYACLQVQYRGSDGFGKVFLHAGDKQWGAKMQNDITDSVLWTINQGIVDRERVAIGGISFGSFCSLAGAAFTPELYKCCVDLVGPTQMKTVTTKIVPYWKPKRKLLHDRVIDLENDDELNQQRSPFFHADKIQVPVIIAHGGNDIVVNPGESEQMFQALKDLNKPVTYLIYKDEGHWLERPQNKMDWFWRLEKLLHKQIGGKLGTPPPVTKSGAFLVYDSIGL</sequence>
<keyword evidence="1" id="KW-0378">Hydrolase</keyword>
<feature type="domain" description="Peptidase S9 prolyl oligopeptidase catalytic" evidence="2">
    <location>
        <begin position="422"/>
        <end position="632"/>
    </location>
</feature>
<dbReference type="EMBL" id="KZ772844">
    <property type="protein sequence ID" value="PTQ28034.1"/>
    <property type="molecule type" value="Genomic_DNA"/>
</dbReference>
<evidence type="ECO:0000313" key="4">
    <source>
        <dbReference type="Proteomes" id="UP000244005"/>
    </source>
</evidence>
<keyword evidence="4" id="KW-1185">Reference proteome</keyword>
<dbReference type="Pfam" id="PF00326">
    <property type="entry name" value="Peptidase_S9"/>
    <property type="match status" value="1"/>
</dbReference>
<evidence type="ECO:0000259" key="2">
    <source>
        <dbReference type="Pfam" id="PF00326"/>
    </source>
</evidence>
<proteinExistence type="predicted"/>
<dbReference type="Gramene" id="Mp5g01370.3">
    <property type="protein sequence ID" value="Mp5g01370.3.cds"/>
    <property type="gene ID" value="Mp5g01370"/>
</dbReference>
<dbReference type="EMBL" id="KZ772844">
    <property type="protein sequence ID" value="PTQ28036.1"/>
    <property type="molecule type" value="Genomic_DNA"/>
</dbReference>
<dbReference type="SUPFAM" id="SSF82171">
    <property type="entry name" value="DPP6 N-terminal domain-like"/>
    <property type="match status" value="1"/>
</dbReference>
<dbReference type="OMA" id="PEHQWLA"/>
<evidence type="ECO:0000256" key="1">
    <source>
        <dbReference type="ARBA" id="ARBA00022801"/>
    </source>
</evidence>
<dbReference type="InterPro" id="IPR001375">
    <property type="entry name" value="Peptidase_S9_cat"/>
</dbReference>